<dbReference type="GeneID" id="83213320"/>
<comment type="similarity">
    <text evidence="2">Belongs to the Su(H) family.</text>
</comment>
<evidence type="ECO:0000256" key="1">
    <source>
        <dbReference type="ARBA" id="ARBA00004123"/>
    </source>
</evidence>
<name>A0AAD7V5Y5_9FUNG</name>
<dbReference type="AlphaFoldDB" id="A0AAD7V5Y5"/>
<evidence type="ECO:0000256" key="6">
    <source>
        <dbReference type="ARBA" id="ARBA00023242"/>
    </source>
</evidence>
<evidence type="ECO:0000256" key="3">
    <source>
        <dbReference type="ARBA" id="ARBA00023015"/>
    </source>
</evidence>
<keyword evidence="11" id="KW-1185">Reference proteome</keyword>
<dbReference type="GO" id="GO:0001228">
    <property type="term" value="F:DNA-binding transcription activator activity, RNA polymerase II-specific"/>
    <property type="evidence" value="ECO:0007669"/>
    <property type="project" value="InterPro"/>
</dbReference>
<dbReference type="SMART" id="SM01267">
    <property type="entry name" value="LAG1_DNAbind"/>
    <property type="match status" value="1"/>
</dbReference>
<feature type="compositionally biased region" description="Low complexity" evidence="7">
    <location>
        <begin position="350"/>
        <end position="364"/>
    </location>
</feature>
<feature type="compositionally biased region" description="Polar residues" evidence="7">
    <location>
        <begin position="682"/>
        <end position="706"/>
    </location>
</feature>
<dbReference type="GO" id="GO:0005634">
    <property type="term" value="C:nucleus"/>
    <property type="evidence" value="ECO:0007669"/>
    <property type="project" value="UniProtKB-SubCell"/>
</dbReference>
<dbReference type="Pfam" id="PF09271">
    <property type="entry name" value="LAG1-DNAbind"/>
    <property type="match status" value="1"/>
</dbReference>
<dbReference type="Gene3D" id="2.60.40.1450">
    <property type="entry name" value="LAG1, DNA binding domain"/>
    <property type="match status" value="1"/>
</dbReference>
<dbReference type="InterPro" id="IPR036358">
    <property type="entry name" value="BTD_sf"/>
</dbReference>
<reference evidence="10 11" key="1">
    <citation type="submission" date="2023-03" db="EMBL/GenBank/DDBJ databases">
        <title>Genome sequence of Lichtheimia ornata CBS 291.66.</title>
        <authorList>
            <person name="Mohabir J.T."/>
            <person name="Shea T.P."/>
            <person name="Kurbessoian T."/>
            <person name="Berby B."/>
            <person name="Fontaine J."/>
            <person name="Livny J."/>
            <person name="Gnirke A."/>
            <person name="Stajich J.E."/>
            <person name="Cuomo C.A."/>
        </authorList>
    </citation>
    <scope>NUCLEOTIDE SEQUENCE [LARGE SCALE GENOMIC DNA]</scope>
    <source>
        <strain evidence="10">CBS 291.66</strain>
    </source>
</reference>
<evidence type="ECO:0008006" key="12">
    <source>
        <dbReference type="Google" id="ProtNLM"/>
    </source>
</evidence>
<dbReference type="RefSeq" id="XP_058343139.1">
    <property type="nucleotide sequence ID" value="XM_058485944.1"/>
</dbReference>
<dbReference type="InterPro" id="IPR015351">
    <property type="entry name" value="RBP-J/Cbf11/Cbf12_DNA-bd"/>
</dbReference>
<dbReference type="InterPro" id="IPR013783">
    <property type="entry name" value="Ig-like_fold"/>
</dbReference>
<keyword evidence="6" id="KW-0539">Nucleus</keyword>
<evidence type="ECO:0000256" key="7">
    <source>
        <dbReference type="SAM" id="MobiDB-lite"/>
    </source>
</evidence>
<dbReference type="SUPFAM" id="SSF81296">
    <property type="entry name" value="E set domains"/>
    <property type="match status" value="1"/>
</dbReference>
<keyword evidence="4" id="KW-0238">DNA-binding</keyword>
<feature type="region of interest" description="Disordered" evidence="7">
    <location>
        <begin position="678"/>
        <end position="706"/>
    </location>
</feature>
<dbReference type="Gene3D" id="2.80.10.50">
    <property type="match status" value="1"/>
</dbReference>
<feature type="region of interest" description="Disordered" evidence="7">
    <location>
        <begin position="179"/>
        <end position="225"/>
    </location>
</feature>
<evidence type="ECO:0000256" key="2">
    <source>
        <dbReference type="ARBA" id="ARBA00009704"/>
    </source>
</evidence>
<accession>A0AAD7V5Y5</accession>
<dbReference type="InterPro" id="IPR040159">
    <property type="entry name" value="CLS_fam"/>
</dbReference>
<dbReference type="EMBL" id="JARTCD010000025">
    <property type="protein sequence ID" value="KAJ8658226.1"/>
    <property type="molecule type" value="Genomic_DNA"/>
</dbReference>
<protein>
    <recommendedName>
        <fullName evidence="12">LAG1-DNAbind-domain-containing protein</fullName>
    </recommendedName>
</protein>
<dbReference type="InterPro" id="IPR008967">
    <property type="entry name" value="p53-like_TF_DNA-bd_sf"/>
</dbReference>
<dbReference type="InterPro" id="IPR038007">
    <property type="entry name" value="RBP-Jkappa_IPT"/>
</dbReference>
<evidence type="ECO:0000313" key="11">
    <source>
        <dbReference type="Proteomes" id="UP001234581"/>
    </source>
</evidence>
<keyword evidence="3" id="KW-0805">Transcription regulation</keyword>
<feature type="compositionally biased region" description="Low complexity" evidence="7">
    <location>
        <begin position="137"/>
        <end position="159"/>
    </location>
</feature>
<gene>
    <name evidence="10" type="ORF">O0I10_005908</name>
</gene>
<dbReference type="FunFam" id="2.60.40.1450:FF:000003">
    <property type="entry name" value="Related to J kappa-recombination signal binding protein"/>
    <property type="match status" value="1"/>
</dbReference>
<dbReference type="GO" id="GO:0000978">
    <property type="term" value="F:RNA polymerase II cis-regulatory region sequence-specific DNA binding"/>
    <property type="evidence" value="ECO:0007669"/>
    <property type="project" value="InterPro"/>
</dbReference>
<feature type="compositionally biased region" description="Polar residues" evidence="7">
    <location>
        <begin position="181"/>
        <end position="202"/>
    </location>
</feature>
<feature type="compositionally biased region" description="Polar residues" evidence="7">
    <location>
        <begin position="332"/>
        <end position="343"/>
    </location>
</feature>
<feature type="region of interest" description="Disordered" evidence="7">
    <location>
        <begin position="271"/>
        <end position="297"/>
    </location>
</feature>
<proteinExistence type="inferred from homology"/>
<dbReference type="Proteomes" id="UP001234581">
    <property type="component" value="Unassembled WGS sequence"/>
</dbReference>
<evidence type="ECO:0000256" key="4">
    <source>
        <dbReference type="ARBA" id="ARBA00023125"/>
    </source>
</evidence>
<evidence type="ECO:0000259" key="8">
    <source>
        <dbReference type="SMART" id="SM01267"/>
    </source>
</evidence>
<dbReference type="InterPro" id="IPR014756">
    <property type="entry name" value="Ig_E-set"/>
</dbReference>
<feature type="compositionally biased region" description="Low complexity" evidence="7">
    <location>
        <begin position="71"/>
        <end position="84"/>
    </location>
</feature>
<comment type="subcellular location">
    <subcellularLocation>
        <location evidence="1">Nucleus</location>
    </subcellularLocation>
</comment>
<feature type="compositionally biased region" description="Low complexity" evidence="7">
    <location>
        <begin position="405"/>
        <end position="422"/>
    </location>
</feature>
<feature type="compositionally biased region" description="Polar residues" evidence="7">
    <location>
        <begin position="85"/>
        <end position="96"/>
    </location>
</feature>
<evidence type="ECO:0000313" key="10">
    <source>
        <dbReference type="EMBL" id="KAJ8658226.1"/>
    </source>
</evidence>
<dbReference type="Gene3D" id="2.60.40.10">
    <property type="entry name" value="Immunoglobulins"/>
    <property type="match status" value="1"/>
</dbReference>
<evidence type="ECO:0000256" key="5">
    <source>
        <dbReference type="ARBA" id="ARBA00023163"/>
    </source>
</evidence>
<dbReference type="SMART" id="SM01268">
    <property type="entry name" value="BTD"/>
    <property type="match status" value="1"/>
</dbReference>
<feature type="region of interest" description="Disordered" evidence="7">
    <location>
        <begin position="63"/>
        <end position="101"/>
    </location>
</feature>
<feature type="region of interest" description="Disordered" evidence="7">
    <location>
        <begin position="855"/>
        <end position="876"/>
    </location>
</feature>
<dbReference type="SUPFAM" id="SSF49417">
    <property type="entry name" value="p53-like transcription factors"/>
    <property type="match status" value="1"/>
</dbReference>
<feature type="region of interest" description="Disordered" evidence="7">
    <location>
        <begin position="126"/>
        <end position="163"/>
    </location>
</feature>
<organism evidence="10 11">
    <name type="scientific">Lichtheimia ornata</name>
    <dbReference type="NCBI Taxonomy" id="688661"/>
    <lineage>
        <taxon>Eukaryota</taxon>
        <taxon>Fungi</taxon>
        <taxon>Fungi incertae sedis</taxon>
        <taxon>Mucoromycota</taxon>
        <taxon>Mucoromycotina</taxon>
        <taxon>Mucoromycetes</taxon>
        <taxon>Mucorales</taxon>
        <taxon>Lichtheimiaceae</taxon>
        <taxon>Lichtheimia</taxon>
    </lineage>
</organism>
<feature type="region of interest" description="Disordered" evidence="7">
    <location>
        <begin position="314"/>
        <end position="366"/>
    </location>
</feature>
<keyword evidence="5" id="KW-0804">Transcription</keyword>
<feature type="domain" description="Beta-trefoil DNA-binding" evidence="9">
    <location>
        <begin position="643"/>
        <end position="1006"/>
    </location>
</feature>
<dbReference type="Pfam" id="PF20144">
    <property type="entry name" value="TIG_SUH"/>
    <property type="match status" value="1"/>
</dbReference>
<feature type="region of interest" description="Disordered" evidence="7">
    <location>
        <begin position="402"/>
        <end position="424"/>
    </location>
</feature>
<feature type="domain" description="RBP-J/Cbf11/Cbf12 DNA binding" evidence="8">
    <location>
        <begin position="473"/>
        <end position="642"/>
    </location>
</feature>
<sequence length="1157" mass="126470">MTITSSPSHDTSTTTNATGIVIGHQQHHNSPSAFAANNCIRQENMQAQEDSSVQITWSPSMLSTENPSLPPFLSSSTSLPTRSTINNNENGNTGKSTVLGATLNAGRSNNSISNTQDVFRFLSVNNVSPRNTPTPPLSSSSNTNDGRSNNSSTSHHNNNAELHDYSSPFDVIYSSIDANEGANSQSTPSSSLAPWESTQPQTPIVRGNDDNHHRHRESNNNLYNRSQQMHNAELPYSGFARQDHIADSNSAGGHDNGSPVVVTSAPWLQPSLWTNDSNENNQPYSSSTDSHLSTTRQHQDNTFTLDLLDGPLSSLVSSPKKQDASSYPPRQRTPSYNELTSESIQHHHTPTTATTSSPSTAMTSFRPHSNKSLLFQSRNRSPVFDNSTASATTSLFQQNFLSKGATPHSNNSNHANNTNSSNVAYMEPPLTTSGKLGLSTAKYLQNAAVATWLRPHVQSYLLSPDPAAMGERTVVILTGKVAQKSYGSEKRFLCPPPTVIFDGASWWCQTTPPKLQVSMSGETSEVQEGQVDWFSVSGTVVGQTGFRTNTGSGGSSGRMKSIDKSNSTIRDWYRIPNNDPLAGGKCVLRQLYINDADEKRKRVECVARIQFGDGTPCGTISSKPIKVISKPSKKRSNVKNTEACIHHGSTVSLFNRIRSQTVSTKYLGVSSSTAAQPFMYPGQSNKAGQQGSHGNGTTNTPTASSSDGTCFIARTASWDPFVIWTVDTNWVTSTEQVQADVDEYIGPSCAQSLRNDVPYPPPPAIAAKNKTGQPLAVHYNQHIVLQCLTTGLVSPVMIIRKVDRAATVVGGANTDNYPHAADDPQHGGGGEYGDEILGDPVSQLHKVALQIVQDPASRPHHNPSTHQYNGSMLPRTSNNGPATYLACLNDMVGMHRSVHERKPIRPVFHHDNNNNNNNNDDPRAITRRRIASTGSASSFYYGMMHQQQQRPVDPLPSLPEASMMQHHPHQQPMLASKRSRSVSIADDYYSDRQSMQSTLTPSWSELGAYWYEEVSDSAVWSIVGTEYARYTLWEPSSMENDLGDMNYRPASTSMIPNLLGYSRSKAPADNTDPQAVFLSIHGEYFTRELDVWFGDIRSPRSEYRGRELILCQVPSHGELTHAIGAQWKADGACSVPLLLVRSDGKAVYKTNKHYTFC</sequence>
<evidence type="ECO:0000259" key="9">
    <source>
        <dbReference type="SMART" id="SM01268"/>
    </source>
</evidence>
<dbReference type="PANTHER" id="PTHR10665">
    <property type="entry name" value="RECOMBINING BINDING PROTEIN SUPPRESSOR OF HAIRLESS"/>
    <property type="match status" value="1"/>
</dbReference>
<comment type="caution">
    <text evidence="10">The sequence shown here is derived from an EMBL/GenBank/DDBJ whole genome shotgun (WGS) entry which is preliminary data.</text>
</comment>
<dbReference type="InterPro" id="IPR015350">
    <property type="entry name" value="Beta-trefoil_DNA-bd_dom"/>
</dbReference>
<dbReference type="InterPro" id="IPR037095">
    <property type="entry name" value="RBP-J/Cbf11_DNA-bd_sf"/>
</dbReference>
<dbReference type="SUPFAM" id="SSF110217">
    <property type="entry name" value="DNA-binding protein LAG-1 (CSL)"/>
    <property type="match status" value="1"/>
</dbReference>
<feature type="compositionally biased region" description="Polar residues" evidence="7">
    <location>
        <begin position="864"/>
        <end position="876"/>
    </location>
</feature>